<gene>
    <name evidence="7" type="primary">PARPA_12506.1 scaffold 45109</name>
</gene>
<dbReference type="GO" id="GO:0046872">
    <property type="term" value="F:metal ion binding"/>
    <property type="evidence" value="ECO:0007669"/>
    <property type="project" value="UniProtKB-KW"/>
</dbReference>
<evidence type="ECO:0000313" key="7">
    <source>
        <dbReference type="EMBL" id="CEP18204.1"/>
    </source>
</evidence>
<dbReference type="InterPro" id="IPR011330">
    <property type="entry name" value="Glyco_hydro/deAcase_b/a-brl"/>
</dbReference>
<dbReference type="GO" id="GO:0005975">
    <property type="term" value="P:carbohydrate metabolic process"/>
    <property type="evidence" value="ECO:0007669"/>
    <property type="project" value="InterPro"/>
</dbReference>
<dbReference type="STRING" id="35722.A0A0B7NT82"/>
<reference evidence="7 8" key="1">
    <citation type="submission" date="2014-09" db="EMBL/GenBank/DDBJ databases">
        <authorList>
            <person name="Ellenberger Sabrina"/>
        </authorList>
    </citation>
    <scope>NUCLEOTIDE SEQUENCE [LARGE SCALE GENOMIC DNA]</scope>
    <source>
        <strain evidence="7 8">CBS 412.66</strain>
    </source>
</reference>
<dbReference type="PANTHER" id="PTHR46471:SF2">
    <property type="entry name" value="CHITIN DEACETYLASE-RELATED"/>
    <property type="match status" value="1"/>
</dbReference>
<organism evidence="7 8">
    <name type="scientific">Parasitella parasitica</name>
    <dbReference type="NCBI Taxonomy" id="35722"/>
    <lineage>
        <taxon>Eukaryota</taxon>
        <taxon>Fungi</taxon>
        <taxon>Fungi incertae sedis</taxon>
        <taxon>Mucoromycota</taxon>
        <taxon>Mucoromycotina</taxon>
        <taxon>Mucoromycetes</taxon>
        <taxon>Mucorales</taxon>
        <taxon>Mucorineae</taxon>
        <taxon>Mucoraceae</taxon>
        <taxon>Parasitella</taxon>
    </lineage>
</organism>
<evidence type="ECO:0000256" key="4">
    <source>
        <dbReference type="ARBA" id="ARBA00022801"/>
    </source>
</evidence>
<comment type="cofactor">
    <cofactor evidence="1">
        <name>Co(2+)</name>
        <dbReference type="ChEBI" id="CHEBI:48828"/>
    </cofactor>
</comment>
<evidence type="ECO:0000256" key="1">
    <source>
        <dbReference type="ARBA" id="ARBA00001941"/>
    </source>
</evidence>
<evidence type="ECO:0000313" key="8">
    <source>
        <dbReference type="Proteomes" id="UP000054107"/>
    </source>
</evidence>
<accession>A0A0B7NT82</accession>
<dbReference type="Pfam" id="PF01522">
    <property type="entry name" value="Polysacc_deac_1"/>
    <property type="match status" value="1"/>
</dbReference>
<name>A0A0B7NT82_9FUNG</name>
<dbReference type="GO" id="GO:0016810">
    <property type="term" value="F:hydrolase activity, acting on carbon-nitrogen (but not peptide) bonds"/>
    <property type="evidence" value="ECO:0007669"/>
    <property type="project" value="InterPro"/>
</dbReference>
<evidence type="ECO:0000256" key="3">
    <source>
        <dbReference type="ARBA" id="ARBA00022729"/>
    </source>
</evidence>
<keyword evidence="2" id="KW-0479">Metal-binding</keyword>
<dbReference type="Gene3D" id="3.20.20.370">
    <property type="entry name" value="Glycoside hydrolase/deacetylase"/>
    <property type="match status" value="1"/>
</dbReference>
<dbReference type="PROSITE" id="PS51677">
    <property type="entry name" value="NODB"/>
    <property type="match status" value="1"/>
</dbReference>
<evidence type="ECO:0000259" key="6">
    <source>
        <dbReference type="PROSITE" id="PS51677"/>
    </source>
</evidence>
<dbReference type="SUPFAM" id="SSF88713">
    <property type="entry name" value="Glycoside hydrolase/deacetylase"/>
    <property type="match status" value="1"/>
</dbReference>
<dbReference type="AlphaFoldDB" id="A0A0B7NT82"/>
<keyword evidence="4" id="KW-0378">Hydrolase</keyword>
<sequence length="233" mass="25918">MTFSTRKIFNTSIAFGLLASMVSGSIIYNCKPGHVAITYDDGPYDYTSALVDLLDSRQVKATFFVNGKNFIDLETNTKGQDALRKAHASGHQIASHTLSHKDLDTISGQEFEDEITELERIVYGLIQVKPAFLRPPYGNANDDTVAKLEGRGYNVVKWSTDTKDFETHSLQPEMANVKNSFNSSNIDEGFITLSHDVYEQTTTELTSALIDYVKSQGFEFSTVADCVGENPYR</sequence>
<keyword evidence="5" id="KW-0119">Carbohydrate metabolism</keyword>
<evidence type="ECO:0000256" key="2">
    <source>
        <dbReference type="ARBA" id="ARBA00022723"/>
    </source>
</evidence>
<keyword evidence="3" id="KW-0732">Signal</keyword>
<dbReference type="EMBL" id="LN733769">
    <property type="protein sequence ID" value="CEP18204.1"/>
    <property type="molecule type" value="Genomic_DNA"/>
</dbReference>
<dbReference type="InterPro" id="IPR002509">
    <property type="entry name" value="NODB_dom"/>
</dbReference>
<evidence type="ECO:0000256" key="5">
    <source>
        <dbReference type="ARBA" id="ARBA00023277"/>
    </source>
</evidence>
<dbReference type="Proteomes" id="UP000054107">
    <property type="component" value="Unassembled WGS sequence"/>
</dbReference>
<proteinExistence type="predicted"/>
<keyword evidence="8" id="KW-1185">Reference proteome</keyword>
<dbReference type="PANTHER" id="PTHR46471">
    <property type="entry name" value="CHITIN DEACETYLASE"/>
    <property type="match status" value="1"/>
</dbReference>
<protein>
    <recommendedName>
        <fullName evidence="6">NodB homology domain-containing protein</fullName>
    </recommendedName>
</protein>
<feature type="domain" description="NodB homology" evidence="6">
    <location>
        <begin position="33"/>
        <end position="221"/>
    </location>
</feature>
<dbReference type="OrthoDB" id="407355at2759"/>